<comment type="similarity">
    <text evidence="10">Belongs to the TRM5 / TYW2 family.</text>
</comment>
<dbReference type="GO" id="GO:0052906">
    <property type="term" value="F:tRNA (guanine(37)-N1)-methyltransferase activity"/>
    <property type="evidence" value="ECO:0007669"/>
    <property type="project" value="UniProtKB-UniRule"/>
</dbReference>
<dbReference type="PANTHER" id="PTHR23245">
    <property type="entry name" value="TRNA METHYLTRANSFERASE"/>
    <property type="match status" value="1"/>
</dbReference>
<feature type="binding site" evidence="10">
    <location>
        <begin position="270"/>
        <end position="271"/>
    </location>
    <ligand>
        <name>S-adenosyl-L-methionine</name>
        <dbReference type="ChEBI" id="CHEBI:59789"/>
    </ligand>
</feature>
<feature type="binding site" evidence="10">
    <location>
        <begin position="242"/>
        <end position="243"/>
    </location>
    <ligand>
        <name>S-adenosyl-L-methionine</name>
        <dbReference type="ChEBI" id="CHEBI:59789"/>
    </ligand>
</feature>
<keyword evidence="7 10" id="KW-0496">Mitochondrion</keyword>
<proteinExistence type="inferred from homology"/>
<dbReference type="Proteomes" id="UP000662931">
    <property type="component" value="Chromosome 4"/>
</dbReference>
<organism evidence="12 13">
    <name type="scientific">Eeniella nana</name>
    <name type="common">Yeast</name>
    <name type="synonym">Brettanomyces nanus</name>
    <dbReference type="NCBI Taxonomy" id="13502"/>
    <lineage>
        <taxon>Eukaryota</taxon>
        <taxon>Fungi</taxon>
        <taxon>Dikarya</taxon>
        <taxon>Ascomycota</taxon>
        <taxon>Saccharomycotina</taxon>
        <taxon>Pichiomycetes</taxon>
        <taxon>Pichiales</taxon>
        <taxon>Pichiaceae</taxon>
        <taxon>Brettanomyces</taxon>
    </lineage>
</organism>
<name>A0A875SAF7_EENNA</name>
<dbReference type="GO" id="GO:0002939">
    <property type="term" value="P:tRNA N1-guanine methylation"/>
    <property type="evidence" value="ECO:0007669"/>
    <property type="project" value="TreeGrafter"/>
</dbReference>
<evidence type="ECO:0000256" key="6">
    <source>
        <dbReference type="ARBA" id="ARBA00022694"/>
    </source>
</evidence>
<gene>
    <name evidence="10" type="primary">TRM5</name>
    <name evidence="12" type="ORF">FOA43_004166</name>
</gene>
<evidence type="ECO:0000256" key="9">
    <source>
        <dbReference type="ARBA" id="ARBA00047783"/>
    </source>
</evidence>
<comment type="function">
    <text evidence="10">Specifically methylates the N1 position of guanosine-37 in various cytoplasmic and mitochondrial tRNAs. Methylation is not dependent on the nature of the nucleoside 5' of the target nucleoside. This is the first step in the biosynthesis of wybutosine (yW), a modified base adjacent to the anticodon of tRNAs and required for accurate decoding.</text>
</comment>
<dbReference type="GO" id="GO:0070901">
    <property type="term" value="P:mitochondrial tRNA methylation"/>
    <property type="evidence" value="ECO:0007669"/>
    <property type="project" value="TreeGrafter"/>
</dbReference>
<dbReference type="InterPro" id="IPR030382">
    <property type="entry name" value="MeTrfase_TRM5/TYW2"/>
</dbReference>
<keyword evidence="3 10" id="KW-0489">Methyltransferase</keyword>
<evidence type="ECO:0000256" key="3">
    <source>
        <dbReference type="ARBA" id="ARBA00022603"/>
    </source>
</evidence>
<keyword evidence="6 10" id="KW-0819">tRNA processing</keyword>
<comment type="subcellular location">
    <subcellularLocation>
        <location evidence="10">Mitochondrion matrix</location>
    </subcellularLocation>
    <subcellularLocation>
        <location evidence="10">Nucleus</location>
    </subcellularLocation>
    <subcellularLocation>
        <location evidence="10">Cytoplasm</location>
    </subcellularLocation>
    <text evidence="10">Predominantly in the mitochondria and in the nucleus.</text>
</comment>
<evidence type="ECO:0000313" key="13">
    <source>
        <dbReference type="Proteomes" id="UP000662931"/>
    </source>
</evidence>
<keyword evidence="13" id="KW-1185">Reference proteome</keyword>
<feature type="binding site" evidence="10">
    <location>
        <position position="204"/>
    </location>
    <ligand>
        <name>S-adenosyl-L-methionine</name>
        <dbReference type="ChEBI" id="CHEBI:59789"/>
    </ligand>
</feature>
<dbReference type="FunFam" id="3.30.300.110:FF:000001">
    <property type="entry name" value="tRNA (guanine(37)-N1)-methyltransferase"/>
    <property type="match status" value="1"/>
</dbReference>
<dbReference type="GO" id="GO:0005634">
    <property type="term" value="C:nucleus"/>
    <property type="evidence" value="ECO:0007669"/>
    <property type="project" value="UniProtKB-SubCell"/>
</dbReference>
<comment type="catalytic activity">
    <reaction evidence="9 10">
        <text>guanosine(37) in tRNA + S-adenosyl-L-methionine = N(1)-methylguanosine(37) in tRNA + S-adenosyl-L-homocysteine + H(+)</text>
        <dbReference type="Rhea" id="RHEA:36899"/>
        <dbReference type="Rhea" id="RHEA-COMP:10145"/>
        <dbReference type="Rhea" id="RHEA-COMP:10147"/>
        <dbReference type="ChEBI" id="CHEBI:15378"/>
        <dbReference type="ChEBI" id="CHEBI:57856"/>
        <dbReference type="ChEBI" id="CHEBI:59789"/>
        <dbReference type="ChEBI" id="CHEBI:73542"/>
        <dbReference type="ChEBI" id="CHEBI:74269"/>
        <dbReference type="EC" id="2.1.1.228"/>
    </reaction>
</comment>
<dbReference type="HAMAP" id="MF_03152">
    <property type="entry name" value="TRM5"/>
    <property type="match status" value="1"/>
</dbReference>
<dbReference type="InterPro" id="IPR056743">
    <property type="entry name" value="TRM5-TYW2-like_MTfase"/>
</dbReference>
<dbReference type="Pfam" id="PF25133">
    <property type="entry name" value="TYW2_N_2"/>
    <property type="match status" value="1"/>
</dbReference>
<dbReference type="Pfam" id="PF02475">
    <property type="entry name" value="TRM5-TYW2_MTfase"/>
    <property type="match status" value="1"/>
</dbReference>
<keyword evidence="2 10" id="KW-0963">Cytoplasm</keyword>
<dbReference type="InterPro" id="IPR025792">
    <property type="entry name" value="tRNA_Gua_MeTrfase_euk"/>
</dbReference>
<evidence type="ECO:0000256" key="4">
    <source>
        <dbReference type="ARBA" id="ARBA00022679"/>
    </source>
</evidence>
<dbReference type="GO" id="GO:0005759">
    <property type="term" value="C:mitochondrial matrix"/>
    <property type="evidence" value="ECO:0007669"/>
    <property type="project" value="UniProtKB-SubCell"/>
</dbReference>
<keyword evidence="5 10" id="KW-0949">S-adenosyl-L-methionine</keyword>
<dbReference type="Gene3D" id="3.30.300.110">
    <property type="entry name" value="Met-10+ protein-like domains"/>
    <property type="match status" value="1"/>
</dbReference>
<keyword evidence="8 10" id="KW-0539">Nucleus</keyword>
<feature type="domain" description="SAM-dependent methyltransferase TRM5/TYW2-type" evidence="11">
    <location>
        <begin position="115"/>
        <end position="384"/>
    </location>
</feature>
<dbReference type="SUPFAM" id="SSF53335">
    <property type="entry name" value="S-adenosyl-L-methionine-dependent methyltransferases"/>
    <property type="match status" value="1"/>
</dbReference>
<evidence type="ECO:0000313" key="12">
    <source>
        <dbReference type="EMBL" id="QPG76772.1"/>
    </source>
</evidence>
<sequence>MHLPRIPFIECLSKDEIPEQVRPTFELENQKLKAIVLNDRLTVTEKDATTADLDIDYKPEQLEEVLSKKCIEFIDKLEGIYRLHRLVFDYSFWKAEEILRSVLPEELQDDVPSSFTKTGHLAHLNLKDEYKAYDSIIGQVILDKNPSITTVVDKVDSIETKYRTFKMKVIAGEPNFMVTQRESDCEFTFDFSKVYWNSRLSTEHGRLIDGFTKGSAICDAMAGVGPFVIPAGKKGCIAFANDLNPDSYEYLKENIVKNKVRNVVFPYNLDGAEFIKNSPKLLMDFAKKHNSTKLTIHANGHAKRRKVIKKLTDYQLPIIHVYHFEKFSPTEVPEPTDDDLHRRVHEKLIHYLNYDIKFEELSFHTVRKVAPTKPMFCVSFRLPEEVAFAQ</sequence>
<dbReference type="EMBL" id="CP064815">
    <property type="protein sequence ID" value="QPG76772.1"/>
    <property type="molecule type" value="Genomic_DNA"/>
</dbReference>
<accession>A0A875SAF7</accession>
<evidence type="ECO:0000256" key="1">
    <source>
        <dbReference type="ARBA" id="ARBA00009775"/>
    </source>
</evidence>
<evidence type="ECO:0000256" key="8">
    <source>
        <dbReference type="ARBA" id="ARBA00023242"/>
    </source>
</evidence>
<comment type="subunit">
    <text evidence="10">Monomer.</text>
</comment>
<comment type="caution">
    <text evidence="10">Lacks conserved residue(s) required for the propagation of feature annotation.</text>
</comment>
<evidence type="ECO:0000256" key="5">
    <source>
        <dbReference type="ARBA" id="ARBA00022691"/>
    </source>
</evidence>
<dbReference type="Gene3D" id="3.40.50.150">
    <property type="entry name" value="Vaccinia Virus protein VP39"/>
    <property type="match status" value="1"/>
</dbReference>
<evidence type="ECO:0000256" key="2">
    <source>
        <dbReference type="ARBA" id="ARBA00022490"/>
    </source>
</evidence>
<reference evidence="12" key="1">
    <citation type="submission" date="2020-10" db="EMBL/GenBank/DDBJ databases">
        <authorList>
            <person name="Roach M.J.R."/>
        </authorList>
    </citation>
    <scope>NUCLEOTIDE SEQUENCE</scope>
    <source>
        <strain evidence="12">CBS 1945</strain>
    </source>
</reference>
<dbReference type="OrthoDB" id="408788at2759"/>
<dbReference type="AlphaFoldDB" id="A0A875SAF7"/>
<keyword evidence="4 10" id="KW-0808">Transferase</keyword>
<comment type="similarity">
    <text evidence="1">Belongs to the class I-like SAM-binding methyltransferase superfamily. TRM5/TYW2 family.</text>
</comment>
<dbReference type="PROSITE" id="PS51684">
    <property type="entry name" value="SAM_MT_TRM5_TYW2"/>
    <property type="match status" value="1"/>
</dbReference>
<dbReference type="EC" id="2.1.1.228" evidence="10"/>
<dbReference type="PANTHER" id="PTHR23245:SF36">
    <property type="entry name" value="TRNA (GUANINE(37)-N1)-METHYLTRANSFERASE"/>
    <property type="match status" value="1"/>
</dbReference>
<protein>
    <recommendedName>
        <fullName evidence="10">tRNA (guanine(37)-N1)-methyltransferase</fullName>
        <ecNumber evidence="10">2.1.1.228</ecNumber>
    </recommendedName>
    <alternativeName>
        <fullName evidence="10">M1G-methyltransferase</fullName>
    </alternativeName>
    <alternativeName>
        <fullName evidence="10">tRNA [GM37] methyltransferase</fullName>
    </alternativeName>
    <alternativeName>
        <fullName evidence="10">tRNA methyltransferase 5</fullName>
    </alternativeName>
</protein>
<dbReference type="InterPro" id="IPR056744">
    <property type="entry name" value="TRM5/TYW2-like_N"/>
</dbReference>
<evidence type="ECO:0000256" key="10">
    <source>
        <dbReference type="HAMAP-Rule" id="MF_03152"/>
    </source>
</evidence>
<evidence type="ECO:0000259" key="11">
    <source>
        <dbReference type="PROSITE" id="PS51684"/>
    </source>
</evidence>
<dbReference type="InterPro" id="IPR029063">
    <property type="entry name" value="SAM-dependent_MTases_sf"/>
</dbReference>
<evidence type="ECO:0000256" key="7">
    <source>
        <dbReference type="ARBA" id="ARBA00023128"/>
    </source>
</evidence>